<feature type="compositionally biased region" description="Low complexity" evidence="1">
    <location>
        <begin position="162"/>
        <end position="172"/>
    </location>
</feature>
<evidence type="ECO:0000256" key="1">
    <source>
        <dbReference type="SAM" id="MobiDB-lite"/>
    </source>
</evidence>
<dbReference type="PANTHER" id="PTHR32161:SF9">
    <property type="entry name" value="TOLB PROTEIN-LIKE PROTEIN"/>
    <property type="match status" value="1"/>
</dbReference>
<feature type="compositionally biased region" description="Pro residues" evidence="1">
    <location>
        <begin position="290"/>
        <end position="300"/>
    </location>
</feature>
<feature type="chain" id="PRO_5029663152" description="Dipeptidylpeptidase IV N-terminal domain-containing protein" evidence="2">
    <location>
        <begin position="20"/>
        <end position="1041"/>
    </location>
</feature>
<dbReference type="PANTHER" id="PTHR32161">
    <property type="entry name" value="DPP6 N-TERMINAL DOMAIN-LIKE PROTEIN"/>
    <property type="match status" value="1"/>
</dbReference>
<feature type="compositionally biased region" description="Low complexity" evidence="1">
    <location>
        <begin position="117"/>
        <end position="146"/>
    </location>
</feature>
<feature type="compositionally biased region" description="Low complexity" evidence="1">
    <location>
        <begin position="265"/>
        <end position="277"/>
    </location>
</feature>
<dbReference type="Pfam" id="PF07676">
    <property type="entry name" value="PD40"/>
    <property type="match status" value="3"/>
</dbReference>
<gene>
    <name evidence="3" type="ORF">HYC85_009821</name>
</gene>
<dbReference type="SUPFAM" id="SSF82171">
    <property type="entry name" value="DPP6 N-terminal domain-like"/>
    <property type="match status" value="2"/>
</dbReference>
<reference evidence="3 4" key="2">
    <citation type="submission" date="2020-07" db="EMBL/GenBank/DDBJ databases">
        <title>Genome assembly of wild tea tree DASZ reveals pedigree and selection history of tea varieties.</title>
        <authorList>
            <person name="Zhang W."/>
        </authorList>
    </citation>
    <scope>NUCLEOTIDE SEQUENCE [LARGE SCALE GENOMIC DNA]</scope>
    <source>
        <strain evidence="4">cv. G240</strain>
        <tissue evidence="3">Leaf</tissue>
    </source>
</reference>
<sequence>MCFHFEFSVFFFFNHPTLATTRYHFPPPSSATATHLPPPTTTHHLPATTTRHPPTTTTHLPSTRHHHPPLIHSPPPPIHHLPPPPPPLPPTTHHPPVIHHPPPATTIHRPPPPPATYLPSPLTTHLSPPSTTYHHQLPITTSHLSPTHPPRPPPPPPPPSPTTRHPLATTTNHPPPPPPLPTRYHSLPATVTHPTTITTHHPPATTHHHPPLTCHHHPPPATATTTTTNSPPPTTRHCHPPTYYQHPPPTRHPPPTCHHHPPPATATTTTTHSLPPTTRHRHPLTRHHPPPPGTHHPPSPLSTTRHRHHHHPLATTRHRHPPTRHHPPPPATHHPPVADSFSIIRPNPTPRGDHYPSSHSLTHSLLLHLMDPPKGTIVFSTVGRSQYGFDVFSVSILDHHRPPVQQQEHRLTDGVSVNFNGQFLDEDQTLVYVSERTGSSRVYLTTKSKSMSDQQLPSPPQSLFLDRPIVSVSNKRLYFVSAHEPPADDKLFKSWSALYSTALRDEIDNKEILRLTPYGSVDYSPAISPSGEFIAVASYGSRPWACHDFHDLHTDIIVFRESDPTKRTVVCEHGGWPTWSGDSTIYFHRQADDGWWSIFRLDLPLDDCDLSSAMPLPTAPTRVTPPGLHSFTPAAMHDGNRIALATRRRGKNFRHIEIFDLHSQKFHPVTELLNPNLHHYNPFVSPDSGFLGYHRFRGGGGGGDSIIPCLSYIMSPVKRLRMLRLNGNFPSFSPDGDLIAFNPDFDSNSGLKIVKSDGSKRWTLFQGRTAFCNSWSTTEKNVIFTSLGPIFESVKATVQIARISFDLASLDDDHHEAVPVPVDIKILTREDTGNNAFPSCSPDGKFVVFRSGRSGHKNLYIVDAVNGEFEEGGIRQLTEGPGIDTMPSWSPDGELIAFSSNKHNPYRVDTFSIYVIHPDGTGLRRIHVASEVDKERINHVCFSADGDWLLFTANLGGVTAEPVSLPNQFQPYGDLYAVRLDGSGLRRLTCNGYENGTPAWHPRAEPDIDIDMGRLTLGLGCQVGDELKGQFEEPLWIHCGF</sequence>
<proteinExistence type="predicted"/>
<evidence type="ECO:0000313" key="3">
    <source>
        <dbReference type="EMBL" id="KAF5951877.1"/>
    </source>
</evidence>
<evidence type="ECO:0000313" key="4">
    <source>
        <dbReference type="Proteomes" id="UP000593564"/>
    </source>
</evidence>
<dbReference type="InterPro" id="IPR011659">
    <property type="entry name" value="WD40"/>
</dbReference>
<evidence type="ECO:0000256" key="2">
    <source>
        <dbReference type="SAM" id="SignalP"/>
    </source>
</evidence>
<feature type="compositionally biased region" description="Pro residues" evidence="1">
    <location>
        <begin position="246"/>
        <end position="256"/>
    </location>
</feature>
<keyword evidence="4" id="KW-1185">Reference proteome</keyword>
<protein>
    <recommendedName>
        <fullName evidence="5">Dipeptidylpeptidase IV N-terminal domain-containing protein</fullName>
    </recommendedName>
</protein>
<evidence type="ECO:0008006" key="5">
    <source>
        <dbReference type="Google" id="ProtNLM"/>
    </source>
</evidence>
<reference evidence="4" key="1">
    <citation type="journal article" date="2020" name="Nat. Commun.">
        <title>Genome assembly of wild tea tree DASZ reveals pedigree and selection history of tea varieties.</title>
        <authorList>
            <person name="Zhang W."/>
            <person name="Zhang Y."/>
            <person name="Qiu H."/>
            <person name="Guo Y."/>
            <person name="Wan H."/>
            <person name="Zhang X."/>
            <person name="Scossa F."/>
            <person name="Alseekh S."/>
            <person name="Zhang Q."/>
            <person name="Wang P."/>
            <person name="Xu L."/>
            <person name="Schmidt M.H."/>
            <person name="Jia X."/>
            <person name="Li D."/>
            <person name="Zhu A."/>
            <person name="Guo F."/>
            <person name="Chen W."/>
            <person name="Ni D."/>
            <person name="Usadel B."/>
            <person name="Fernie A.R."/>
            <person name="Wen W."/>
        </authorList>
    </citation>
    <scope>NUCLEOTIDE SEQUENCE [LARGE SCALE GENOMIC DNA]</scope>
    <source>
        <strain evidence="4">cv. G240</strain>
    </source>
</reference>
<feature type="compositionally biased region" description="Basic residues" evidence="1">
    <location>
        <begin position="278"/>
        <end position="289"/>
    </location>
</feature>
<feature type="compositionally biased region" description="Basic residues" evidence="1">
    <location>
        <begin position="304"/>
        <end position="327"/>
    </location>
</feature>
<feature type="signal peptide" evidence="2">
    <location>
        <begin position="1"/>
        <end position="19"/>
    </location>
</feature>
<feature type="compositionally biased region" description="Basic residues" evidence="1">
    <location>
        <begin position="206"/>
        <end position="218"/>
    </location>
</feature>
<organism evidence="3 4">
    <name type="scientific">Camellia sinensis</name>
    <name type="common">Tea plant</name>
    <name type="synonym">Thea sinensis</name>
    <dbReference type="NCBI Taxonomy" id="4442"/>
    <lineage>
        <taxon>Eukaryota</taxon>
        <taxon>Viridiplantae</taxon>
        <taxon>Streptophyta</taxon>
        <taxon>Embryophyta</taxon>
        <taxon>Tracheophyta</taxon>
        <taxon>Spermatophyta</taxon>
        <taxon>Magnoliopsida</taxon>
        <taxon>eudicotyledons</taxon>
        <taxon>Gunneridae</taxon>
        <taxon>Pentapetalae</taxon>
        <taxon>asterids</taxon>
        <taxon>Ericales</taxon>
        <taxon>Theaceae</taxon>
        <taxon>Camellia</taxon>
    </lineage>
</organism>
<dbReference type="Proteomes" id="UP000593564">
    <property type="component" value="Unassembled WGS sequence"/>
</dbReference>
<comment type="caution">
    <text evidence="3">The sequence shown here is derived from an EMBL/GenBank/DDBJ whole genome shotgun (WGS) entry which is preliminary data.</text>
</comment>
<dbReference type="EMBL" id="JACBKZ010000004">
    <property type="protein sequence ID" value="KAF5951877.1"/>
    <property type="molecule type" value="Genomic_DNA"/>
</dbReference>
<name>A0A7J7HHI1_CAMSI</name>
<dbReference type="AlphaFoldDB" id="A0A7J7HHI1"/>
<dbReference type="InterPro" id="IPR011042">
    <property type="entry name" value="6-blade_b-propeller_TolB-like"/>
</dbReference>
<keyword evidence="2" id="KW-0732">Signal</keyword>
<feature type="compositionally biased region" description="Low complexity" evidence="1">
    <location>
        <begin position="182"/>
        <end position="205"/>
    </location>
</feature>
<accession>A0A7J7HHI1</accession>
<feature type="compositionally biased region" description="Pro residues" evidence="1">
    <location>
        <begin position="147"/>
        <end position="161"/>
    </location>
</feature>
<dbReference type="Gene3D" id="2.120.10.30">
    <property type="entry name" value="TolB, C-terminal domain"/>
    <property type="match status" value="3"/>
</dbReference>
<feature type="compositionally biased region" description="Pro residues" evidence="1">
    <location>
        <begin position="71"/>
        <end position="116"/>
    </location>
</feature>
<feature type="compositionally biased region" description="Low complexity" evidence="1">
    <location>
        <begin position="30"/>
        <end position="61"/>
    </location>
</feature>
<feature type="region of interest" description="Disordered" evidence="1">
    <location>
        <begin position="29"/>
        <end position="339"/>
    </location>
</feature>